<name>A0A915CK58_PARUN</name>
<evidence type="ECO:0000313" key="2">
    <source>
        <dbReference type="WBParaSite" id="PgR296_g002_t01"/>
    </source>
</evidence>
<reference evidence="2" key="1">
    <citation type="submission" date="2022-11" db="UniProtKB">
        <authorList>
            <consortium name="WormBaseParasite"/>
        </authorList>
    </citation>
    <scope>IDENTIFICATION</scope>
</reference>
<evidence type="ECO:0000313" key="1">
    <source>
        <dbReference type="Proteomes" id="UP000887569"/>
    </source>
</evidence>
<sequence length="48" mass="5911">MEMFKNVLIRMTKKLYLVEILFFYWFHDVHSPDFLMSQLRLSPTTETL</sequence>
<dbReference type="Proteomes" id="UP000887569">
    <property type="component" value="Unplaced"/>
</dbReference>
<dbReference type="AlphaFoldDB" id="A0A915CK58"/>
<organism evidence="1 2">
    <name type="scientific">Parascaris univalens</name>
    <name type="common">Nematode worm</name>
    <dbReference type="NCBI Taxonomy" id="6257"/>
    <lineage>
        <taxon>Eukaryota</taxon>
        <taxon>Metazoa</taxon>
        <taxon>Ecdysozoa</taxon>
        <taxon>Nematoda</taxon>
        <taxon>Chromadorea</taxon>
        <taxon>Rhabditida</taxon>
        <taxon>Spirurina</taxon>
        <taxon>Ascaridomorpha</taxon>
        <taxon>Ascaridoidea</taxon>
        <taxon>Ascarididae</taxon>
        <taxon>Parascaris</taxon>
    </lineage>
</organism>
<accession>A0A915CK58</accession>
<keyword evidence="1" id="KW-1185">Reference proteome</keyword>
<proteinExistence type="predicted"/>
<protein>
    <submittedName>
        <fullName evidence="2">Uncharacterized protein</fullName>
    </submittedName>
</protein>
<dbReference type="WBParaSite" id="PgR296_g002_t01">
    <property type="protein sequence ID" value="PgR296_g002_t01"/>
    <property type="gene ID" value="PgR296_g002"/>
</dbReference>